<gene>
    <name evidence="1" type="ORF">CJ030_MR3G014627</name>
</gene>
<name>A0A6A1VZ32_9ROSI</name>
<keyword evidence="2" id="KW-1185">Reference proteome</keyword>
<proteinExistence type="predicted"/>
<dbReference type="Proteomes" id="UP000516437">
    <property type="component" value="Chromosome 3"/>
</dbReference>
<evidence type="ECO:0000313" key="1">
    <source>
        <dbReference type="EMBL" id="KAB1217963.1"/>
    </source>
</evidence>
<protein>
    <recommendedName>
        <fullName evidence="3">DUF674 domain-containing protein</fullName>
    </recommendedName>
</protein>
<accession>A0A6A1VZ32</accession>
<evidence type="ECO:0000313" key="2">
    <source>
        <dbReference type="Proteomes" id="UP000516437"/>
    </source>
</evidence>
<comment type="caution">
    <text evidence="1">The sequence shown here is derived from an EMBL/GenBank/DDBJ whole genome shotgun (WGS) entry which is preliminary data.</text>
</comment>
<dbReference type="OrthoDB" id="2014278at2759"/>
<dbReference type="InterPro" id="IPR007750">
    <property type="entry name" value="DUF674"/>
</dbReference>
<dbReference type="EMBL" id="RXIC02000021">
    <property type="protein sequence ID" value="KAB1217963.1"/>
    <property type="molecule type" value="Genomic_DNA"/>
</dbReference>
<dbReference type="AlphaFoldDB" id="A0A6A1VZ32"/>
<dbReference type="PANTHER" id="PTHR33103:SF19">
    <property type="entry name" value="OS09G0544700 PROTEIN"/>
    <property type="match status" value="1"/>
</dbReference>
<dbReference type="Pfam" id="PF05056">
    <property type="entry name" value="DUF674"/>
    <property type="match status" value="1"/>
</dbReference>
<organism evidence="1 2">
    <name type="scientific">Morella rubra</name>
    <name type="common">Chinese bayberry</name>
    <dbReference type="NCBI Taxonomy" id="262757"/>
    <lineage>
        <taxon>Eukaryota</taxon>
        <taxon>Viridiplantae</taxon>
        <taxon>Streptophyta</taxon>
        <taxon>Embryophyta</taxon>
        <taxon>Tracheophyta</taxon>
        <taxon>Spermatophyta</taxon>
        <taxon>Magnoliopsida</taxon>
        <taxon>eudicotyledons</taxon>
        <taxon>Gunneridae</taxon>
        <taxon>Pentapetalae</taxon>
        <taxon>rosids</taxon>
        <taxon>fabids</taxon>
        <taxon>Fagales</taxon>
        <taxon>Myricaceae</taxon>
        <taxon>Morella</taxon>
    </lineage>
</organism>
<reference evidence="1 2" key="1">
    <citation type="journal article" date="2019" name="Plant Biotechnol. J.">
        <title>The red bayberry genome and genetic basis of sex determination.</title>
        <authorList>
            <person name="Jia H.M."/>
            <person name="Jia H.J."/>
            <person name="Cai Q.L."/>
            <person name="Wang Y."/>
            <person name="Zhao H.B."/>
            <person name="Yang W.F."/>
            <person name="Wang G.Y."/>
            <person name="Li Y.H."/>
            <person name="Zhan D.L."/>
            <person name="Shen Y.T."/>
            <person name="Niu Q.F."/>
            <person name="Chang L."/>
            <person name="Qiu J."/>
            <person name="Zhao L."/>
            <person name="Xie H.B."/>
            <person name="Fu W.Y."/>
            <person name="Jin J."/>
            <person name="Li X.W."/>
            <person name="Jiao Y."/>
            <person name="Zhou C.C."/>
            <person name="Tu T."/>
            <person name="Chai C.Y."/>
            <person name="Gao J.L."/>
            <person name="Fan L.J."/>
            <person name="van de Weg E."/>
            <person name="Wang J.Y."/>
            <person name="Gao Z.S."/>
        </authorList>
    </citation>
    <scope>NUCLEOTIDE SEQUENCE [LARGE SCALE GENOMIC DNA]</scope>
    <source>
        <tissue evidence="1">Leaves</tissue>
    </source>
</reference>
<evidence type="ECO:0008006" key="3">
    <source>
        <dbReference type="Google" id="ProtNLM"/>
    </source>
</evidence>
<sequence length="246" mass="27152">MAFTKMRLKLLIDARENRVLFAEAGKDFVDFLVTLLYLPLATVIRLLTDHGMVGTLATLYGSIQNLSQTYLQPNQNMDTLLKPNAPISAADVPLLLPNVESPTRKLYMCSSYHHRNVADDPNSLCPNCNCRMDYEASYIAPTKAEKKSSDEGGYVKGVVTYMVMDDLAVRPMSTISSITLLNKFNVKEVGSLEEREVNVDMAEGLKILSTSLHSKTVLTSVFLGSKGAEAEDLEDLGAQERYGCSK</sequence>
<dbReference type="PANTHER" id="PTHR33103">
    <property type="entry name" value="OS01G0153900 PROTEIN"/>
    <property type="match status" value="1"/>
</dbReference>